<dbReference type="EMBL" id="NJET01000165">
    <property type="protein sequence ID" value="PHH60074.1"/>
    <property type="molecule type" value="Genomic_DNA"/>
</dbReference>
<feature type="region of interest" description="Disordered" evidence="1">
    <location>
        <begin position="261"/>
        <end position="312"/>
    </location>
</feature>
<gene>
    <name evidence="3" type="ORF">CDD81_2160</name>
</gene>
<evidence type="ECO:0000256" key="1">
    <source>
        <dbReference type="SAM" id="MobiDB-lite"/>
    </source>
</evidence>
<evidence type="ECO:0000313" key="3">
    <source>
        <dbReference type="EMBL" id="PHH60074.1"/>
    </source>
</evidence>
<protein>
    <recommendedName>
        <fullName evidence="5">Mid2 domain-containing protein</fullName>
    </recommendedName>
</protein>
<name>A0A2C5XZD5_9HYPO</name>
<reference evidence="3 4" key="1">
    <citation type="submission" date="2017-06" db="EMBL/GenBank/DDBJ databases">
        <title>Ant-infecting Ophiocordyceps genomes reveal a high diversity of potential behavioral manipulation genes and a possible major role for enterotoxins.</title>
        <authorList>
            <person name="De Bekker C."/>
            <person name="Evans H.C."/>
            <person name="Brachmann A."/>
            <person name="Hughes D.P."/>
        </authorList>
    </citation>
    <scope>NUCLEOTIDE SEQUENCE [LARGE SCALE GENOMIC DNA]</scope>
    <source>
        <strain evidence="3 4">Map64</strain>
    </source>
</reference>
<keyword evidence="2" id="KW-0812">Transmembrane</keyword>
<keyword evidence="2" id="KW-0472">Membrane</keyword>
<evidence type="ECO:0000313" key="4">
    <source>
        <dbReference type="Proteomes" id="UP000226192"/>
    </source>
</evidence>
<sequence>MNPENMLKTVSAFTPQPTPLPIDFSSTFSTIKDRVLIADSSPLHRLDWTPGSRSLVPRGMQWLYKPPKSSPFDHVDQYHVVSGINMSVLLLNLTASTVTLNLARLHDNLQQQQMVLNMDWQIDHVVGYSQSPVFTVVSSLSQWPESLAMVNQWVQNDEEAATGASQSSVQPPASTPTPGSANPISSSPPAVLRAQNSDTGSRLSAGAIAGIVIGSICGLLLIIGLAYLMLRFRRRRGQNARTSAPSLYMQDKGLRAAAPVIDSPQSPVSDGDHVSSLHPPHAAPGNAGSHASSTADATAATPPTGDTTPSQGRLRSFAHLIEDGMTPDEILHLEEEERQLDIEIARAARR</sequence>
<dbReference type="Proteomes" id="UP000226192">
    <property type="component" value="Unassembled WGS sequence"/>
</dbReference>
<accession>A0A2C5XZD5</accession>
<proteinExistence type="predicted"/>
<dbReference type="CDD" id="cd12087">
    <property type="entry name" value="TM_EGFR-like"/>
    <property type="match status" value="1"/>
</dbReference>
<feature type="compositionally biased region" description="Low complexity" evidence="1">
    <location>
        <begin position="287"/>
        <end position="310"/>
    </location>
</feature>
<feature type="transmembrane region" description="Helical" evidence="2">
    <location>
        <begin position="203"/>
        <end position="230"/>
    </location>
</feature>
<evidence type="ECO:0000256" key="2">
    <source>
        <dbReference type="SAM" id="Phobius"/>
    </source>
</evidence>
<comment type="caution">
    <text evidence="3">The sequence shown here is derived from an EMBL/GenBank/DDBJ whole genome shotgun (WGS) entry which is preliminary data.</text>
</comment>
<dbReference type="STRING" id="1399860.A0A2C5XZD5"/>
<dbReference type="OrthoDB" id="4927958at2759"/>
<feature type="compositionally biased region" description="Polar residues" evidence="1">
    <location>
        <begin position="163"/>
        <end position="196"/>
    </location>
</feature>
<evidence type="ECO:0008006" key="5">
    <source>
        <dbReference type="Google" id="ProtNLM"/>
    </source>
</evidence>
<feature type="region of interest" description="Disordered" evidence="1">
    <location>
        <begin position="160"/>
        <end position="196"/>
    </location>
</feature>
<organism evidence="3 4">
    <name type="scientific">Ophiocordyceps australis</name>
    <dbReference type="NCBI Taxonomy" id="1399860"/>
    <lineage>
        <taxon>Eukaryota</taxon>
        <taxon>Fungi</taxon>
        <taxon>Dikarya</taxon>
        <taxon>Ascomycota</taxon>
        <taxon>Pezizomycotina</taxon>
        <taxon>Sordariomycetes</taxon>
        <taxon>Hypocreomycetidae</taxon>
        <taxon>Hypocreales</taxon>
        <taxon>Ophiocordycipitaceae</taxon>
        <taxon>Ophiocordyceps</taxon>
    </lineage>
</organism>
<dbReference type="AlphaFoldDB" id="A0A2C5XZD5"/>
<keyword evidence="2" id="KW-1133">Transmembrane helix</keyword>
<keyword evidence="4" id="KW-1185">Reference proteome</keyword>